<evidence type="ECO:0000256" key="5">
    <source>
        <dbReference type="HAMAP-Rule" id="MF_00601"/>
    </source>
</evidence>
<dbReference type="PANTHER" id="PTHR39330">
    <property type="entry name" value="ETHANOLAMINE AMMONIA-LYASE LIGHT CHAIN"/>
    <property type="match status" value="1"/>
</dbReference>
<comment type="catalytic activity">
    <reaction evidence="5">
        <text>ethanolamine = acetaldehyde + NH4(+)</text>
        <dbReference type="Rhea" id="RHEA:15313"/>
        <dbReference type="ChEBI" id="CHEBI:15343"/>
        <dbReference type="ChEBI" id="CHEBI:28938"/>
        <dbReference type="ChEBI" id="CHEBI:57603"/>
        <dbReference type="EC" id="4.3.1.7"/>
    </reaction>
</comment>
<feature type="binding site" evidence="5">
    <location>
        <position position="179"/>
    </location>
    <ligand>
        <name>adenosylcob(III)alamin</name>
        <dbReference type="ChEBI" id="CHEBI:18408"/>
    </ligand>
</feature>
<dbReference type="InterPro" id="IPR042255">
    <property type="entry name" value="EutC_N"/>
</dbReference>
<comment type="function">
    <text evidence="5">Catalyzes the deamination of various vicinal amino-alcohols to oxo compounds. Allows this organism to utilize ethanolamine as the sole source of nitrogen and carbon in the presence of external vitamin B12.</text>
</comment>
<protein>
    <recommendedName>
        <fullName evidence="5">Ethanolamine ammonia-lyase small subunit</fullName>
        <shortName evidence="5">EAL small subunit</shortName>
        <ecNumber evidence="5">4.3.1.7</ecNumber>
    </recommendedName>
</protein>
<evidence type="ECO:0000256" key="3">
    <source>
        <dbReference type="ARBA" id="ARBA00023285"/>
    </source>
</evidence>
<comment type="cofactor">
    <cofactor evidence="5">
        <name>adenosylcob(III)alamin</name>
        <dbReference type="ChEBI" id="CHEBI:18408"/>
    </cofactor>
    <text evidence="5">Binds between the large and small subunits.</text>
</comment>
<evidence type="ECO:0000313" key="6">
    <source>
        <dbReference type="EMBL" id="NMG73477.1"/>
    </source>
</evidence>
<dbReference type="InterPro" id="IPR009246">
    <property type="entry name" value="EutC"/>
</dbReference>
<organism evidence="6 7">
    <name type="scientific">Aromatoleum diolicum</name>
    <dbReference type="NCBI Taxonomy" id="75796"/>
    <lineage>
        <taxon>Bacteria</taxon>
        <taxon>Pseudomonadati</taxon>
        <taxon>Pseudomonadota</taxon>
        <taxon>Betaproteobacteria</taxon>
        <taxon>Rhodocyclales</taxon>
        <taxon>Rhodocyclaceae</taxon>
        <taxon>Aromatoleum</taxon>
    </lineage>
</organism>
<name>A0ABX1Q540_9RHOO</name>
<dbReference type="HAMAP" id="MF_00601">
    <property type="entry name" value="EutC"/>
    <property type="match status" value="1"/>
</dbReference>
<dbReference type="EMBL" id="WTVQ01000002">
    <property type="protein sequence ID" value="NMG73477.1"/>
    <property type="molecule type" value="Genomic_DNA"/>
</dbReference>
<dbReference type="Proteomes" id="UP000648984">
    <property type="component" value="Unassembled WGS sequence"/>
</dbReference>
<gene>
    <name evidence="5 6" type="primary">eutC</name>
    <name evidence="6" type="ORF">GPA25_01765</name>
</gene>
<proteinExistence type="inferred from homology"/>
<keyword evidence="7" id="KW-1185">Reference proteome</keyword>
<evidence type="ECO:0000256" key="4">
    <source>
        <dbReference type="ARBA" id="ARBA00024446"/>
    </source>
</evidence>
<dbReference type="GO" id="GO:0008851">
    <property type="term" value="F:ethanolamine ammonia-lyase activity"/>
    <property type="evidence" value="ECO:0007669"/>
    <property type="project" value="UniProtKB-EC"/>
</dbReference>
<dbReference type="NCBIfam" id="NF003971">
    <property type="entry name" value="PRK05465.1"/>
    <property type="match status" value="1"/>
</dbReference>
<reference evidence="6 7" key="1">
    <citation type="submission" date="2019-12" db="EMBL/GenBank/DDBJ databases">
        <title>Comparative genomics gives insights into the taxonomy of the Azoarcus-Aromatoleum group and reveals separate origins of nif in the plant-associated Azoarcus and non-plant-associated Aromatoleum sub-groups.</title>
        <authorList>
            <person name="Lafos M."/>
            <person name="Maluk M."/>
            <person name="Batista M."/>
            <person name="Junghare M."/>
            <person name="Carmona M."/>
            <person name="Faoro H."/>
            <person name="Cruz L.M."/>
            <person name="Battistoni F."/>
            <person name="De Souza E."/>
            <person name="Pedrosa F."/>
            <person name="Chen W.-M."/>
            <person name="Poole P.S."/>
            <person name="Dixon R.A."/>
            <person name="James E.K."/>
        </authorList>
    </citation>
    <scope>NUCLEOTIDE SEQUENCE [LARGE SCALE GENOMIC DNA]</scope>
    <source>
        <strain evidence="6 7">22Lin</strain>
    </source>
</reference>
<dbReference type="Gene3D" id="3.40.50.11240">
    <property type="entry name" value="Ethanolamine ammonia-lyase light chain (EutC)"/>
    <property type="match status" value="1"/>
</dbReference>
<evidence type="ECO:0000256" key="2">
    <source>
        <dbReference type="ARBA" id="ARBA00023239"/>
    </source>
</evidence>
<dbReference type="RefSeq" id="WP_169258627.1">
    <property type="nucleotide sequence ID" value="NZ_WTVQ01000002.1"/>
</dbReference>
<comment type="subunit">
    <text evidence="5">The basic unit is a heterodimer which dimerizes to form tetramers. The heterotetramers trimerize; 6 large subunits form a core ring with 6 small subunits projecting outwards.</text>
</comment>
<comment type="caution">
    <text evidence="6">The sequence shown here is derived from an EMBL/GenBank/DDBJ whole genome shotgun (WGS) entry which is preliminary data.</text>
</comment>
<feature type="binding site" evidence="5">
    <location>
        <position position="158"/>
    </location>
    <ligand>
        <name>adenosylcob(III)alamin</name>
        <dbReference type="ChEBI" id="CHEBI:18408"/>
    </ligand>
</feature>
<keyword evidence="4 5" id="KW-1283">Bacterial microcompartment</keyword>
<evidence type="ECO:0000313" key="7">
    <source>
        <dbReference type="Proteomes" id="UP000648984"/>
    </source>
</evidence>
<feature type="binding site" evidence="5">
    <location>
        <position position="208"/>
    </location>
    <ligand>
        <name>adenosylcob(III)alamin</name>
        <dbReference type="ChEBI" id="CHEBI:18408"/>
    </ligand>
</feature>
<comment type="similarity">
    <text evidence="5">Belongs to the EutC family.</text>
</comment>
<keyword evidence="3 5" id="KW-0170">Cobalt</keyword>
<dbReference type="EC" id="4.3.1.7" evidence="5"/>
<accession>A0ABX1Q540</accession>
<keyword evidence="2 5" id="KW-0456">Lyase</keyword>
<dbReference type="Pfam" id="PF05985">
    <property type="entry name" value="EutC"/>
    <property type="match status" value="1"/>
</dbReference>
<dbReference type="PANTHER" id="PTHR39330:SF1">
    <property type="entry name" value="ETHANOLAMINE AMMONIA-LYASE SMALL SUBUNIT"/>
    <property type="match status" value="1"/>
</dbReference>
<keyword evidence="1 5" id="KW-0846">Cobalamin</keyword>
<comment type="subcellular location">
    <subcellularLocation>
        <location evidence="5">Bacterial microcompartment</location>
    </subcellularLocation>
</comment>
<comment type="pathway">
    <text evidence="5">Amine and polyamine degradation; ethanolamine degradation.</text>
</comment>
<sequence length="251" mass="26890">MTDMKSADPWQALRRFTSARIGLGRAGASLPTAEILRFGLAHAEARDAVHLALDVTALEAALRTRHGPGLVVHSRAPNRASYLLRPDLGRRLDDASAALISQAAGQPPQGHDLAFAIADGLSALAVQRHAPALLDALRPLLPPDWTLAPPVIAVQGRVALGDEIGERLCARMLVMLIGERPGLSSPDSLGAYLTWDPRVGRSDAQRNCVSNIRPEGLDYPAAAKKIAWLLTENRRLQLSGVGLKERSDLLA</sequence>
<dbReference type="PIRSF" id="PIRSF018982">
    <property type="entry name" value="EutC"/>
    <property type="match status" value="1"/>
</dbReference>
<dbReference type="InterPro" id="IPR042251">
    <property type="entry name" value="EutC_C"/>
</dbReference>
<evidence type="ECO:0000256" key="1">
    <source>
        <dbReference type="ARBA" id="ARBA00022628"/>
    </source>
</evidence>
<dbReference type="Gene3D" id="1.10.30.40">
    <property type="entry name" value="Ethanolamine ammonia-lyase light chain (EutC), N-terminal domain"/>
    <property type="match status" value="1"/>
</dbReference>